<dbReference type="EMBL" id="JARTTN020000001">
    <property type="protein sequence ID" value="MEC6058400.1"/>
    <property type="molecule type" value="Genomic_DNA"/>
</dbReference>
<dbReference type="InterPro" id="IPR035919">
    <property type="entry name" value="EAL_sf"/>
</dbReference>
<dbReference type="InterPro" id="IPR001633">
    <property type="entry name" value="EAL_dom"/>
</dbReference>
<dbReference type="AlphaFoldDB" id="A0AAW9PKC0"/>
<dbReference type="PANTHER" id="PTHR33121">
    <property type="entry name" value="CYCLIC DI-GMP PHOSPHODIESTERASE PDEF"/>
    <property type="match status" value="1"/>
</dbReference>
<dbReference type="Proteomes" id="UP001176846">
    <property type="component" value="Unassembled WGS sequence"/>
</dbReference>
<accession>A0AAW9PKC0</accession>
<dbReference type="Gene3D" id="3.20.20.450">
    <property type="entry name" value="EAL domain"/>
    <property type="match status" value="1"/>
</dbReference>
<sequence length="255" mass="28689">MRYAIAQGYIVPFYQPVVNGKTGEIYGVEILARWKNATTQRRSPAEFIPLAERTGLIIPLTRSLMAQVAAQMNPIFSKLPDGFHIGLNISVSHINAPSFIDDCLHYQRGFEGKAVKLMLEITEQEPLLLNDAVVDKLNTLHSRGFSIALDDFGTGYSGLSCLHELIFDYIKIDQSFVGRVTGEAPSSKLLDCVIEMARTLSLRIIAEGVETQVQLEYLNRQNIHLLQGYYFWKPMPYVALVMLLLSKPKARIVEE</sequence>
<organism evidence="2 3">
    <name type="scientific">Klebsiella variicola</name>
    <dbReference type="NCBI Taxonomy" id="244366"/>
    <lineage>
        <taxon>Bacteria</taxon>
        <taxon>Pseudomonadati</taxon>
        <taxon>Pseudomonadota</taxon>
        <taxon>Gammaproteobacteria</taxon>
        <taxon>Enterobacterales</taxon>
        <taxon>Enterobacteriaceae</taxon>
        <taxon>Klebsiella/Raoultella group</taxon>
        <taxon>Klebsiella</taxon>
        <taxon>Klebsiella pneumoniae complex</taxon>
    </lineage>
</organism>
<comment type="caution">
    <text evidence="2">The sequence shown here is derived from an EMBL/GenBank/DDBJ whole genome shotgun (WGS) entry which is preliminary data.</text>
</comment>
<dbReference type="Pfam" id="PF00563">
    <property type="entry name" value="EAL"/>
    <property type="match status" value="1"/>
</dbReference>
<reference evidence="2" key="1">
    <citation type="journal article" date="2023" name="Nat. Commun.">
        <title>Genomic dissection of endemic carbapenem resistance reveals metallo-beta-lactamase dissemination through clonal, plasmid and integron transfer.</title>
        <authorList>
            <person name="Macesic N."/>
            <person name="Hawkey J."/>
            <person name="Vezina B."/>
            <person name="Wisniewski J.A."/>
            <person name="Cottingham H."/>
            <person name="Blakeway L.V."/>
            <person name="Harshegyi T."/>
            <person name="Pragastis K."/>
            <person name="Badoordeen G.Z."/>
            <person name="Dennison A."/>
            <person name="Spelman D.W."/>
            <person name="Jenney A.W.J."/>
            <person name="Peleg A.Y."/>
        </authorList>
    </citation>
    <scope>NUCLEOTIDE SEQUENCE</scope>
    <source>
        <strain evidence="2">CPO071</strain>
    </source>
</reference>
<name>A0AAW9PKC0_KLEVA</name>
<dbReference type="SUPFAM" id="SSF141868">
    <property type="entry name" value="EAL domain-like"/>
    <property type="match status" value="1"/>
</dbReference>
<dbReference type="InterPro" id="IPR050706">
    <property type="entry name" value="Cyclic-di-GMP_PDE-like"/>
</dbReference>
<dbReference type="PANTHER" id="PTHR33121:SF81">
    <property type="entry name" value="CYCLIC DI-GMP PHOSPHODIESTERASE PDEB-RELATED"/>
    <property type="match status" value="1"/>
</dbReference>
<dbReference type="PROSITE" id="PS50883">
    <property type="entry name" value="EAL"/>
    <property type="match status" value="1"/>
</dbReference>
<evidence type="ECO:0000313" key="2">
    <source>
        <dbReference type="EMBL" id="MEC6058400.1"/>
    </source>
</evidence>
<evidence type="ECO:0000313" key="3">
    <source>
        <dbReference type="Proteomes" id="UP001176846"/>
    </source>
</evidence>
<dbReference type="CDD" id="cd01948">
    <property type="entry name" value="EAL"/>
    <property type="match status" value="1"/>
</dbReference>
<dbReference type="SMART" id="SM00052">
    <property type="entry name" value="EAL"/>
    <property type="match status" value="1"/>
</dbReference>
<feature type="domain" description="EAL" evidence="1">
    <location>
        <begin position="1"/>
        <end position="248"/>
    </location>
</feature>
<evidence type="ECO:0000259" key="1">
    <source>
        <dbReference type="PROSITE" id="PS50883"/>
    </source>
</evidence>
<proteinExistence type="predicted"/>
<gene>
    <name evidence="2" type="ORF">QAB22_017915</name>
</gene>
<protein>
    <submittedName>
        <fullName evidence="2">Cyclic diguanylate phosphodiesterase</fullName>
    </submittedName>
</protein>
<reference evidence="2" key="2">
    <citation type="submission" date="2024-01" db="EMBL/GenBank/DDBJ databases">
        <authorList>
            <person name="Macesic N."/>
        </authorList>
    </citation>
    <scope>NUCLEOTIDE SEQUENCE</scope>
    <source>
        <strain evidence="2">CPO071</strain>
    </source>
</reference>
<dbReference type="GO" id="GO:0071111">
    <property type="term" value="F:cyclic-guanylate-specific phosphodiesterase activity"/>
    <property type="evidence" value="ECO:0007669"/>
    <property type="project" value="InterPro"/>
</dbReference>